<dbReference type="PANTHER" id="PTHR42933:SF4">
    <property type="entry name" value="TYPE I RESTRICTION ENZYME ECOKI METHYLASE SUBUNIT"/>
    <property type="match status" value="1"/>
</dbReference>
<dbReference type="GO" id="GO:0009307">
    <property type="term" value="P:DNA restriction-modification system"/>
    <property type="evidence" value="ECO:0007669"/>
    <property type="project" value="UniProtKB-KW"/>
</dbReference>
<evidence type="ECO:0000313" key="10">
    <source>
        <dbReference type="EMBL" id="GJB94172.1"/>
    </source>
</evidence>
<comment type="catalytic activity">
    <reaction evidence="7">
        <text>a 2'-deoxyadenosine in DNA + S-adenosyl-L-methionine = an N(6)-methyl-2'-deoxyadenosine in DNA + S-adenosyl-L-homocysteine + H(+)</text>
        <dbReference type="Rhea" id="RHEA:15197"/>
        <dbReference type="Rhea" id="RHEA-COMP:12418"/>
        <dbReference type="Rhea" id="RHEA-COMP:12419"/>
        <dbReference type="ChEBI" id="CHEBI:15378"/>
        <dbReference type="ChEBI" id="CHEBI:57856"/>
        <dbReference type="ChEBI" id="CHEBI:59789"/>
        <dbReference type="ChEBI" id="CHEBI:90615"/>
        <dbReference type="ChEBI" id="CHEBI:90616"/>
        <dbReference type="EC" id="2.1.1.72"/>
    </reaction>
</comment>
<dbReference type="SUPFAM" id="SSF53335">
    <property type="entry name" value="S-adenosyl-L-methionine-dependent methyltransferases"/>
    <property type="match status" value="1"/>
</dbReference>
<keyword evidence="6" id="KW-0680">Restriction system</keyword>
<evidence type="ECO:0000256" key="8">
    <source>
        <dbReference type="SAM" id="Coils"/>
    </source>
</evidence>
<evidence type="ECO:0000256" key="3">
    <source>
        <dbReference type="ARBA" id="ARBA00022603"/>
    </source>
</evidence>
<dbReference type="PANTHER" id="PTHR42933">
    <property type="entry name" value="SLR6095 PROTEIN"/>
    <property type="match status" value="1"/>
</dbReference>
<keyword evidence="4" id="KW-0808">Transferase</keyword>
<evidence type="ECO:0000256" key="5">
    <source>
        <dbReference type="ARBA" id="ARBA00022691"/>
    </source>
</evidence>
<feature type="domain" description="DNA methylase adenine-specific" evidence="9">
    <location>
        <begin position="168"/>
        <end position="388"/>
    </location>
</feature>
<dbReference type="GO" id="GO:0032259">
    <property type="term" value="P:methylation"/>
    <property type="evidence" value="ECO:0007669"/>
    <property type="project" value="UniProtKB-KW"/>
</dbReference>
<dbReference type="AlphaFoldDB" id="A0ABD0BES4"/>
<keyword evidence="5" id="KW-0949">S-adenosyl-L-methionine</keyword>
<sequence>MQNMLQKMTQIIESSRGAMEPLHAMELLSFLGLLAKQDPDGFSAIVNTGSKHQYEAMRELGKKLATQLQLPEAVFCSPEAHRFDDKVLAELMSWLEQVTDFTAFARAIRELYCLGFTRSRSMESSNPSLISLYQALLGDCSQKTLFDGAAGMAAVTSALRPQHAILMEINHTTWLISYRLLLLEAQSMEFHRADALLVADIGKSSADVVILEPPLGIKLAADQRRELARVDYLQVPAGDAVSAMAADGLWLQLAMQKLTDQGTALLLMPQGWTFRPGYDAQVRQTLLESEYLEALISLPAGLISGTAIPSVLAILKKSRPQGAPVRLVDASGLGSHGRQGRTLNQDEAKLIADWVQGSETSEHCRMINLSELRAQEYNLSPSRYFEKEVQVEGLDIDKEMALLAEMQQRFDASQKQLTKLLNSFK</sequence>
<protein>
    <recommendedName>
        <fullName evidence="2">site-specific DNA-methyltransferase (adenine-specific)</fullName>
        <ecNumber evidence="2">2.1.1.72</ecNumber>
    </recommendedName>
</protein>
<dbReference type="Pfam" id="PF02384">
    <property type="entry name" value="N6_Mtase"/>
    <property type="match status" value="1"/>
</dbReference>
<dbReference type="GO" id="GO:0009007">
    <property type="term" value="F:site-specific DNA-methyltransferase (adenine-specific) activity"/>
    <property type="evidence" value="ECO:0007669"/>
    <property type="project" value="UniProtKB-EC"/>
</dbReference>
<evidence type="ECO:0000259" key="9">
    <source>
        <dbReference type="Pfam" id="PF02384"/>
    </source>
</evidence>
<comment type="similarity">
    <text evidence="1">Belongs to the N(4)/N(6)-methyltransferase family.</text>
</comment>
<feature type="coiled-coil region" evidence="8">
    <location>
        <begin position="396"/>
        <end position="423"/>
    </location>
</feature>
<evidence type="ECO:0000256" key="4">
    <source>
        <dbReference type="ARBA" id="ARBA00022679"/>
    </source>
</evidence>
<gene>
    <name evidence="10" type="ORF">KAM382_42330</name>
</gene>
<evidence type="ECO:0000256" key="2">
    <source>
        <dbReference type="ARBA" id="ARBA00011900"/>
    </source>
</evidence>
<name>A0ABD0BES4_AERCA</name>
<dbReference type="RefSeq" id="WP_202211879.1">
    <property type="nucleotide sequence ID" value="NZ_AP024136.1"/>
</dbReference>
<dbReference type="EMBL" id="BPOP01000079">
    <property type="protein sequence ID" value="GJB94172.1"/>
    <property type="molecule type" value="Genomic_DNA"/>
</dbReference>
<accession>A0ABD0BES4</accession>
<dbReference type="InterPro" id="IPR051537">
    <property type="entry name" value="DNA_Adenine_Mtase"/>
</dbReference>
<evidence type="ECO:0000313" key="11">
    <source>
        <dbReference type="Proteomes" id="UP000737420"/>
    </source>
</evidence>
<evidence type="ECO:0000256" key="7">
    <source>
        <dbReference type="ARBA" id="ARBA00047942"/>
    </source>
</evidence>
<dbReference type="Proteomes" id="UP000737420">
    <property type="component" value="Unassembled WGS sequence"/>
</dbReference>
<dbReference type="EC" id="2.1.1.72" evidence="2"/>
<keyword evidence="8" id="KW-0175">Coiled coil</keyword>
<proteinExistence type="inferred from homology"/>
<reference evidence="10 11" key="1">
    <citation type="submission" date="2021-07" db="EMBL/GenBank/DDBJ databases">
        <title>Draft genome sequence of carbapenem-resistant Aeromonas spp. in Japan.</title>
        <authorList>
            <person name="Maehana S."/>
            <person name="Suzuki M."/>
            <person name="Kitasato H."/>
        </authorList>
    </citation>
    <scope>NUCLEOTIDE SEQUENCE [LARGE SCALE GENOMIC DNA]</scope>
    <source>
        <strain evidence="10 11">KAM382</strain>
    </source>
</reference>
<evidence type="ECO:0000256" key="6">
    <source>
        <dbReference type="ARBA" id="ARBA00022747"/>
    </source>
</evidence>
<dbReference type="Gene3D" id="3.40.50.150">
    <property type="entry name" value="Vaccinia Virus protein VP39"/>
    <property type="match status" value="1"/>
</dbReference>
<evidence type="ECO:0000256" key="1">
    <source>
        <dbReference type="ARBA" id="ARBA00006594"/>
    </source>
</evidence>
<organism evidence="10 11">
    <name type="scientific">Aeromonas caviae</name>
    <name type="common">Aeromonas punctata</name>
    <dbReference type="NCBI Taxonomy" id="648"/>
    <lineage>
        <taxon>Bacteria</taxon>
        <taxon>Pseudomonadati</taxon>
        <taxon>Pseudomonadota</taxon>
        <taxon>Gammaproteobacteria</taxon>
        <taxon>Aeromonadales</taxon>
        <taxon>Aeromonadaceae</taxon>
        <taxon>Aeromonas</taxon>
    </lineage>
</organism>
<comment type="caution">
    <text evidence="10">The sequence shown here is derived from an EMBL/GenBank/DDBJ whole genome shotgun (WGS) entry which is preliminary data.</text>
</comment>
<keyword evidence="3" id="KW-0489">Methyltransferase</keyword>
<dbReference type="InterPro" id="IPR029063">
    <property type="entry name" value="SAM-dependent_MTases_sf"/>
</dbReference>
<dbReference type="InterPro" id="IPR003356">
    <property type="entry name" value="DNA_methylase_A-5"/>
</dbReference>